<reference evidence="2 3" key="1">
    <citation type="journal article" date="2024" name="Nat. Commun.">
        <title>Phylogenomics reveals the evolutionary origins of lichenization in chlorophyte algae.</title>
        <authorList>
            <person name="Puginier C."/>
            <person name="Libourel C."/>
            <person name="Otte J."/>
            <person name="Skaloud P."/>
            <person name="Haon M."/>
            <person name="Grisel S."/>
            <person name="Petersen M."/>
            <person name="Berrin J.G."/>
            <person name="Delaux P.M."/>
            <person name="Dal Grande F."/>
            <person name="Keller J."/>
        </authorList>
    </citation>
    <scope>NUCLEOTIDE SEQUENCE [LARGE SCALE GENOMIC DNA]</scope>
    <source>
        <strain evidence="2 3">SAG 2043</strain>
    </source>
</reference>
<evidence type="ECO:0000313" key="2">
    <source>
        <dbReference type="EMBL" id="KAK9815336.1"/>
    </source>
</evidence>
<keyword evidence="3" id="KW-1185">Reference proteome</keyword>
<dbReference type="EMBL" id="JALJOR010000006">
    <property type="protein sequence ID" value="KAK9815336.1"/>
    <property type="molecule type" value="Genomic_DNA"/>
</dbReference>
<proteinExistence type="predicted"/>
<feature type="coiled-coil region" evidence="1">
    <location>
        <begin position="87"/>
        <end position="123"/>
    </location>
</feature>
<evidence type="ECO:0000256" key="1">
    <source>
        <dbReference type="SAM" id="Coils"/>
    </source>
</evidence>
<evidence type="ECO:0000313" key="3">
    <source>
        <dbReference type="Proteomes" id="UP001489004"/>
    </source>
</evidence>
<organism evidence="2 3">
    <name type="scientific">[Myrmecia] bisecta</name>
    <dbReference type="NCBI Taxonomy" id="41462"/>
    <lineage>
        <taxon>Eukaryota</taxon>
        <taxon>Viridiplantae</taxon>
        <taxon>Chlorophyta</taxon>
        <taxon>core chlorophytes</taxon>
        <taxon>Trebouxiophyceae</taxon>
        <taxon>Trebouxiales</taxon>
        <taxon>Trebouxiaceae</taxon>
        <taxon>Myrmecia</taxon>
    </lineage>
</organism>
<comment type="caution">
    <text evidence="2">The sequence shown here is derived from an EMBL/GenBank/DDBJ whole genome shotgun (WGS) entry which is preliminary data.</text>
</comment>
<sequence>MRSCFPRAPPLVPQKLAAVHRGGLHARNNWRVFNRRPVGPSCSALTKVELQAVAALPEPFAELLQRKRLTCASIISAVQEFVIQYNQEVYEKRIALKEKQLALKEKELALKSLKLQLLAANSNPQQLQGRLHVRGMLEHVEEKCVPRPESSTARKISSLSCWRKYVWRELLATHVPLQESILKRTGWKEHEVPERIEAIWKSMSGFQHTYTTEIIEAVAFVEGLLSMEQIGALGCIAMHFEIPYAVKPDPSMPRACTIHSEQEELET</sequence>
<dbReference type="AlphaFoldDB" id="A0AAW1PP09"/>
<gene>
    <name evidence="2" type="ORF">WJX72_001928</name>
</gene>
<keyword evidence="1" id="KW-0175">Coiled coil</keyword>
<accession>A0AAW1PP09</accession>
<name>A0AAW1PP09_9CHLO</name>
<dbReference type="Proteomes" id="UP001489004">
    <property type="component" value="Unassembled WGS sequence"/>
</dbReference>
<protein>
    <submittedName>
        <fullName evidence="2">Uncharacterized protein</fullName>
    </submittedName>
</protein>